<protein>
    <submittedName>
        <fullName evidence="1">Uncharacterized protein</fullName>
    </submittedName>
</protein>
<sequence length="288" mass="31704">MTQTARRDLLLDILREQRMRVRGRVEVVGEHIGLVGIGRDVGGWRAEQRGVIRRFRRVARLGRVGHGKSARLEVRNELRDPGVGIDFGYLALQAVRLQRAVQCRIEELRELGQVRAAVGRGDALGRETDVRHVDHHDVCGTRLHDLPDDLCERRGGGLHDRVGTRRVAGAQHVVRAGPDQHELAGVEAAVRGEIARNLLIDRHFDVADHVREEVVLVGRRGDRGAALCVAEAASRAQLVIETDRVRGVQGVPIILRDILGPDLTGVGREPAAVHGARKRRIGPDVGKA</sequence>
<feature type="non-terminal residue" evidence="1">
    <location>
        <position position="288"/>
    </location>
</feature>
<dbReference type="EMBL" id="KI667021">
    <property type="protein sequence ID" value="ETN71742.1"/>
    <property type="molecule type" value="Genomic_DNA"/>
</dbReference>
<dbReference type="Proteomes" id="UP000053676">
    <property type="component" value="Unassembled WGS sequence"/>
</dbReference>
<name>W2SSR3_NECAM</name>
<evidence type="ECO:0000313" key="2">
    <source>
        <dbReference type="Proteomes" id="UP000053676"/>
    </source>
</evidence>
<gene>
    <name evidence="1" type="ORF">NECAME_19190</name>
</gene>
<proteinExistence type="predicted"/>
<dbReference type="KEGG" id="nai:NECAME_19190"/>
<dbReference type="AlphaFoldDB" id="W2SSR3"/>
<reference evidence="2" key="1">
    <citation type="journal article" date="2014" name="Nat. Genet.">
        <title>Genome of the human hookworm Necator americanus.</title>
        <authorList>
            <person name="Tang Y.T."/>
            <person name="Gao X."/>
            <person name="Rosa B.A."/>
            <person name="Abubucker S."/>
            <person name="Hallsworth-Pepin K."/>
            <person name="Martin J."/>
            <person name="Tyagi R."/>
            <person name="Heizer E."/>
            <person name="Zhang X."/>
            <person name="Bhonagiri-Palsikar V."/>
            <person name="Minx P."/>
            <person name="Warren W.C."/>
            <person name="Wang Q."/>
            <person name="Zhan B."/>
            <person name="Hotez P.J."/>
            <person name="Sternberg P.W."/>
            <person name="Dougall A."/>
            <person name="Gaze S.T."/>
            <person name="Mulvenna J."/>
            <person name="Sotillo J."/>
            <person name="Ranganathan S."/>
            <person name="Rabelo E.M."/>
            <person name="Wilson R.K."/>
            <person name="Felgner P.L."/>
            <person name="Bethony J."/>
            <person name="Hawdon J.M."/>
            <person name="Gasser R.B."/>
            <person name="Loukas A."/>
            <person name="Mitreva M."/>
        </authorList>
    </citation>
    <scope>NUCLEOTIDE SEQUENCE [LARGE SCALE GENOMIC DNA]</scope>
</reference>
<organism evidence="1 2">
    <name type="scientific">Necator americanus</name>
    <name type="common">Human hookworm</name>
    <dbReference type="NCBI Taxonomy" id="51031"/>
    <lineage>
        <taxon>Eukaryota</taxon>
        <taxon>Metazoa</taxon>
        <taxon>Ecdysozoa</taxon>
        <taxon>Nematoda</taxon>
        <taxon>Chromadorea</taxon>
        <taxon>Rhabditida</taxon>
        <taxon>Rhabditina</taxon>
        <taxon>Rhabditomorpha</taxon>
        <taxon>Strongyloidea</taxon>
        <taxon>Ancylostomatidae</taxon>
        <taxon>Bunostominae</taxon>
        <taxon>Necator</taxon>
    </lineage>
</organism>
<accession>W2SSR3</accession>
<evidence type="ECO:0000313" key="1">
    <source>
        <dbReference type="EMBL" id="ETN71742.1"/>
    </source>
</evidence>
<keyword evidence="2" id="KW-1185">Reference proteome</keyword>